<dbReference type="GO" id="GO:0051537">
    <property type="term" value="F:2 iron, 2 sulfur cluster binding"/>
    <property type="evidence" value="ECO:0007669"/>
    <property type="project" value="InterPro"/>
</dbReference>
<name>A0A3E1F0Z3_9FLAO</name>
<dbReference type="SUPFAM" id="SSF50022">
    <property type="entry name" value="ISP domain"/>
    <property type="match status" value="1"/>
</dbReference>
<dbReference type="EMBL" id="QURB01000001">
    <property type="protein sequence ID" value="RFC55478.1"/>
    <property type="molecule type" value="Genomic_DNA"/>
</dbReference>
<organism evidence="1 2">
    <name type="scientific">Brumimicrobium aurantiacum</name>
    <dbReference type="NCBI Taxonomy" id="1737063"/>
    <lineage>
        <taxon>Bacteria</taxon>
        <taxon>Pseudomonadati</taxon>
        <taxon>Bacteroidota</taxon>
        <taxon>Flavobacteriia</taxon>
        <taxon>Flavobacteriales</taxon>
        <taxon>Crocinitomicaceae</taxon>
        <taxon>Brumimicrobium</taxon>
    </lineage>
</organism>
<keyword evidence="2" id="KW-1185">Reference proteome</keyword>
<comment type="caution">
    <text evidence="1">The sequence shown here is derived from an EMBL/GenBank/DDBJ whole genome shotgun (WGS) entry which is preliminary data.</text>
</comment>
<protein>
    <recommendedName>
        <fullName evidence="3">Rieske domain-containing protein</fullName>
    </recommendedName>
</protein>
<dbReference type="OrthoDB" id="1201186at2"/>
<sequence>MRIYKYIFLIVVVLFLGCNKNSNHPVPYYSFDENVNLTLPAYSPLQGVGGWAYVSSIGSKGVVVYRQSMNNFVAFDRHSPANGSLECETGLEVDEDNFLILNDPCSDAQFSLYDGSIIGGDTEWGLRSYMVEYYGGQYIRIYNP</sequence>
<accession>A0A3E1F0Z3</accession>
<dbReference type="RefSeq" id="WP_116879315.1">
    <property type="nucleotide sequence ID" value="NZ_QURB01000001.1"/>
</dbReference>
<gene>
    <name evidence="1" type="ORF">DXU93_00660</name>
</gene>
<dbReference type="Proteomes" id="UP000257127">
    <property type="component" value="Unassembled WGS sequence"/>
</dbReference>
<evidence type="ECO:0000313" key="1">
    <source>
        <dbReference type="EMBL" id="RFC55478.1"/>
    </source>
</evidence>
<evidence type="ECO:0000313" key="2">
    <source>
        <dbReference type="Proteomes" id="UP000257127"/>
    </source>
</evidence>
<proteinExistence type="predicted"/>
<evidence type="ECO:0008006" key="3">
    <source>
        <dbReference type="Google" id="ProtNLM"/>
    </source>
</evidence>
<dbReference type="PROSITE" id="PS51257">
    <property type="entry name" value="PROKAR_LIPOPROTEIN"/>
    <property type="match status" value="1"/>
</dbReference>
<reference evidence="1 2" key="1">
    <citation type="submission" date="2018-08" db="EMBL/GenBank/DDBJ databases">
        <title>The draft genome squence of Brumimicrobium sp. N62.</title>
        <authorList>
            <person name="Du Z.-J."/>
            <person name="Luo H.-R."/>
        </authorList>
    </citation>
    <scope>NUCLEOTIDE SEQUENCE [LARGE SCALE GENOMIC DNA]</scope>
    <source>
        <strain evidence="1 2">N62</strain>
    </source>
</reference>
<dbReference type="InterPro" id="IPR036922">
    <property type="entry name" value="Rieske_2Fe-2S_sf"/>
</dbReference>
<dbReference type="AlphaFoldDB" id="A0A3E1F0Z3"/>